<keyword evidence="6" id="KW-0793">Thylakoid</keyword>
<name>A0ABX1MG02_9CYAN</name>
<evidence type="ECO:0000256" key="3">
    <source>
        <dbReference type="ARBA" id="ARBA00022748"/>
    </source>
</evidence>
<keyword evidence="4 6" id="KW-1133">Transmembrane helix</keyword>
<dbReference type="Proteomes" id="UP000762253">
    <property type="component" value="Unassembled WGS sequence"/>
</dbReference>
<comment type="subcellular location">
    <subcellularLocation>
        <location evidence="6">Cellular thylakoid membrane</location>
        <topology evidence="6">Multi-pass membrane protein</topology>
    </subcellularLocation>
    <subcellularLocation>
        <location evidence="1">Membrane</location>
        <topology evidence="1">Multi-pass membrane protein</topology>
    </subcellularLocation>
</comment>
<dbReference type="PANTHER" id="PTHR31566">
    <property type="entry name" value="CYTOCHROME C BIOGENESIS PROTEIN CCS1, CHLOROPLASTIC"/>
    <property type="match status" value="1"/>
</dbReference>
<comment type="function">
    <text evidence="6">Required during biogenesis of c-type cytochromes (cytochrome c6 and cytochrome f) at the step of heme attachment.</text>
</comment>
<feature type="domain" description="ResB-like" evidence="8">
    <location>
        <begin position="365"/>
        <end position="440"/>
    </location>
</feature>
<dbReference type="PANTHER" id="PTHR31566:SF0">
    <property type="entry name" value="CYTOCHROME C BIOGENESIS PROTEIN CCS1, CHLOROPLASTIC"/>
    <property type="match status" value="1"/>
</dbReference>
<organism evidence="9 10">
    <name type="scientific">Brasilonema octagenarum UFV-OR1</name>
    <dbReference type="NCBI Taxonomy" id="417115"/>
    <lineage>
        <taxon>Bacteria</taxon>
        <taxon>Bacillati</taxon>
        <taxon>Cyanobacteriota</taxon>
        <taxon>Cyanophyceae</taxon>
        <taxon>Nostocales</taxon>
        <taxon>Scytonemataceae</taxon>
        <taxon>Brasilonema</taxon>
        <taxon>Octagenarum group</taxon>
    </lineage>
</organism>
<reference evidence="9 10" key="1">
    <citation type="submission" date="2018-06" db="EMBL/GenBank/DDBJ databases">
        <title>Comparative genomics of Brasilonema spp. strains.</title>
        <authorList>
            <person name="Alvarenga D.O."/>
            <person name="Fiore M.F."/>
            <person name="Varani A.M."/>
        </authorList>
    </citation>
    <scope>NUCLEOTIDE SEQUENCE [LARGE SCALE GENOMIC DNA]</scope>
    <source>
        <strain evidence="9 10">UFV-OR1</strain>
    </source>
</reference>
<feature type="transmembrane region" description="Helical" evidence="7">
    <location>
        <begin position="180"/>
        <end position="203"/>
    </location>
</feature>
<evidence type="ECO:0000313" key="10">
    <source>
        <dbReference type="Proteomes" id="UP000762253"/>
    </source>
</evidence>
<dbReference type="Pfam" id="PF05140">
    <property type="entry name" value="ResB"/>
    <property type="match status" value="2"/>
</dbReference>
<evidence type="ECO:0000256" key="4">
    <source>
        <dbReference type="ARBA" id="ARBA00022989"/>
    </source>
</evidence>
<dbReference type="HAMAP" id="MF_01392">
    <property type="entry name" value="CytC_Ccs1"/>
    <property type="match status" value="1"/>
</dbReference>
<evidence type="ECO:0000256" key="5">
    <source>
        <dbReference type="ARBA" id="ARBA00023136"/>
    </source>
</evidence>
<evidence type="ECO:0000259" key="8">
    <source>
        <dbReference type="Pfam" id="PF05140"/>
    </source>
</evidence>
<protein>
    <recommendedName>
        <fullName evidence="6">Cytochrome c biogenesis protein CcsB</fullName>
    </recommendedName>
</protein>
<comment type="subunit">
    <text evidence="6">May interact with CcsA.</text>
</comment>
<keyword evidence="5 6" id="KW-0472">Membrane</keyword>
<sequence>MTIENSVDKKSIWSAFGRLLRQELLPVLTDLRLAIVMLLAIAIFSVTGTVIEQGQSLAFYQANYPEHPALFGFLTWKVLLTLGLDHVYRTWWFLALLIFFGTSLTACTFTRQLPALKAARRWKFYDEPRQFKKLALSAELDNGSVNSLTQLLQNRRYKVFQEKDDTLYARKGLIGRIGPIVVHVGIVTILLGSIWGAMTGFVAQEMVSSGNTFQVKNIIDAGPWATAVPKDWSVRVNRFWIDYTASGGIDQFYSDMSVLDNQEQEVDRKTIFVNSPLRYRGVTFYQTDWGISAVRVRVNKSPIFQLPMAQLNTNGQGRIWGTWIPTKPDLSEGVSLLTKDLQGTVLIYDATGKLVDTVRTGMSTQINGVTLKILDVLGSTGLQIKADPGIPVVYTGFALLMLGVVMSYFSHSQIWVLQKDSRLYVGGKTNRAQVTFEREMLEILDKLSLPSKDEEKAVAIEPHSA</sequence>
<feature type="transmembrane region" description="Helical" evidence="7">
    <location>
        <begin position="31"/>
        <end position="51"/>
    </location>
</feature>
<evidence type="ECO:0000256" key="2">
    <source>
        <dbReference type="ARBA" id="ARBA00022692"/>
    </source>
</evidence>
<dbReference type="EMBL" id="QMEC01000127">
    <property type="protein sequence ID" value="NMF65966.1"/>
    <property type="molecule type" value="Genomic_DNA"/>
</dbReference>
<evidence type="ECO:0000256" key="1">
    <source>
        <dbReference type="ARBA" id="ARBA00004141"/>
    </source>
</evidence>
<evidence type="ECO:0000313" key="9">
    <source>
        <dbReference type="EMBL" id="NMF65966.1"/>
    </source>
</evidence>
<feature type="transmembrane region" description="Helical" evidence="7">
    <location>
        <begin position="392"/>
        <end position="409"/>
    </location>
</feature>
<comment type="similarity">
    <text evidence="6">Belongs to the Ccs1/CcsB family.</text>
</comment>
<evidence type="ECO:0000256" key="6">
    <source>
        <dbReference type="HAMAP-Rule" id="MF_01392"/>
    </source>
</evidence>
<feature type="domain" description="ResB-like" evidence="8">
    <location>
        <begin position="31"/>
        <end position="303"/>
    </location>
</feature>
<proteinExistence type="inferred from homology"/>
<accession>A0ABX1MG02</accession>
<keyword evidence="2 6" id="KW-0812">Transmembrane</keyword>
<dbReference type="RefSeq" id="WP_169267529.1">
    <property type="nucleotide sequence ID" value="NZ_QMEC01000127.1"/>
</dbReference>
<comment type="caution">
    <text evidence="9">The sequence shown here is derived from an EMBL/GenBank/DDBJ whole genome shotgun (WGS) entry which is preliminary data.</text>
</comment>
<evidence type="ECO:0000256" key="7">
    <source>
        <dbReference type="SAM" id="Phobius"/>
    </source>
</evidence>
<gene>
    <name evidence="6" type="primary">ccsB</name>
    <name evidence="6" type="synonym">ccs1</name>
    <name evidence="9" type="ORF">DP115_25755</name>
</gene>
<keyword evidence="10" id="KW-1185">Reference proteome</keyword>
<keyword evidence="3 6" id="KW-0201">Cytochrome c-type biogenesis</keyword>
<feature type="transmembrane region" description="Helical" evidence="7">
    <location>
        <begin position="91"/>
        <end position="113"/>
    </location>
</feature>
<dbReference type="InterPro" id="IPR007816">
    <property type="entry name" value="ResB-like_domain"/>
</dbReference>
<dbReference type="InterPro" id="IPR023494">
    <property type="entry name" value="Cyt_c_bgen_Ccs1/CcsB/ResB"/>
</dbReference>